<keyword evidence="3" id="KW-1185">Reference proteome</keyword>
<feature type="region of interest" description="Disordered" evidence="1">
    <location>
        <begin position="86"/>
        <end position="120"/>
    </location>
</feature>
<accession>B6K5L5</accession>
<dbReference type="RefSeq" id="XP_002175112.1">
    <property type="nucleotide sequence ID" value="XM_002175076.2"/>
</dbReference>
<dbReference type="HOGENOM" id="CLU_1078323_0_0_1"/>
<protein>
    <submittedName>
        <fullName evidence="2">Uncharacterized protein</fullName>
    </submittedName>
</protein>
<proteinExistence type="predicted"/>
<evidence type="ECO:0000256" key="1">
    <source>
        <dbReference type="SAM" id="MobiDB-lite"/>
    </source>
</evidence>
<dbReference type="JaponicusDB" id="SJAG_03991"/>
<reference evidence="2 3" key="1">
    <citation type="journal article" date="2011" name="Science">
        <title>Comparative functional genomics of the fission yeasts.</title>
        <authorList>
            <person name="Rhind N."/>
            <person name="Chen Z."/>
            <person name="Yassour M."/>
            <person name="Thompson D.A."/>
            <person name="Haas B.J."/>
            <person name="Habib N."/>
            <person name="Wapinski I."/>
            <person name="Roy S."/>
            <person name="Lin M.F."/>
            <person name="Heiman D.I."/>
            <person name="Young S.K."/>
            <person name="Furuya K."/>
            <person name="Guo Y."/>
            <person name="Pidoux A."/>
            <person name="Chen H.M."/>
            <person name="Robbertse B."/>
            <person name="Goldberg J.M."/>
            <person name="Aoki K."/>
            <person name="Bayne E.H."/>
            <person name="Berlin A.M."/>
            <person name="Desjardins C.A."/>
            <person name="Dobbs E."/>
            <person name="Dukaj L."/>
            <person name="Fan L."/>
            <person name="FitzGerald M.G."/>
            <person name="French C."/>
            <person name="Gujja S."/>
            <person name="Hansen K."/>
            <person name="Keifenheim D."/>
            <person name="Levin J.Z."/>
            <person name="Mosher R.A."/>
            <person name="Mueller C.A."/>
            <person name="Pfiffner J."/>
            <person name="Priest M."/>
            <person name="Russ C."/>
            <person name="Smialowska A."/>
            <person name="Swoboda P."/>
            <person name="Sykes S.M."/>
            <person name="Vaughn M."/>
            <person name="Vengrova S."/>
            <person name="Yoder R."/>
            <person name="Zeng Q."/>
            <person name="Allshire R."/>
            <person name="Baulcombe D."/>
            <person name="Birren B.W."/>
            <person name="Brown W."/>
            <person name="Ekwall K."/>
            <person name="Kellis M."/>
            <person name="Leatherwood J."/>
            <person name="Levin H."/>
            <person name="Margalit H."/>
            <person name="Martienssen R."/>
            <person name="Nieduszynski C.A."/>
            <person name="Spatafora J.W."/>
            <person name="Friedman N."/>
            <person name="Dalgaard J.Z."/>
            <person name="Baumann P."/>
            <person name="Niki H."/>
            <person name="Regev A."/>
            <person name="Nusbaum C."/>
        </authorList>
    </citation>
    <scope>NUCLEOTIDE SEQUENCE [LARGE SCALE GENOMIC DNA]</scope>
    <source>
        <strain evidence="3">yFS275 / FY16936</strain>
    </source>
</reference>
<organism evidence="2 3">
    <name type="scientific">Schizosaccharomyces japonicus (strain yFS275 / FY16936)</name>
    <name type="common">Fission yeast</name>
    <dbReference type="NCBI Taxonomy" id="402676"/>
    <lineage>
        <taxon>Eukaryota</taxon>
        <taxon>Fungi</taxon>
        <taxon>Dikarya</taxon>
        <taxon>Ascomycota</taxon>
        <taxon>Taphrinomycotina</taxon>
        <taxon>Schizosaccharomycetes</taxon>
        <taxon>Schizosaccharomycetales</taxon>
        <taxon>Schizosaccharomycetaceae</taxon>
        <taxon>Schizosaccharomyces</taxon>
    </lineage>
</organism>
<dbReference type="OMA" id="TEYHGWE"/>
<gene>
    <name evidence="2" type="ORF">SJAG_03991</name>
</gene>
<evidence type="ECO:0000313" key="2">
    <source>
        <dbReference type="EMBL" id="EEB08819.1"/>
    </source>
</evidence>
<dbReference type="VEuPathDB" id="FungiDB:SJAG_03991"/>
<dbReference type="AlphaFoldDB" id="B6K5L5"/>
<evidence type="ECO:0000313" key="3">
    <source>
        <dbReference type="Proteomes" id="UP000001744"/>
    </source>
</evidence>
<dbReference type="GeneID" id="7051605"/>
<name>B6K5L5_SCHJY</name>
<dbReference type="Proteomes" id="UP000001744">
    <property type="component" value="Unassembled WGS sequence"/>
</dbReference>
<dbReference type="EMBL" id="KE651167">
    <property type="protein sequence ID" value="EEB08819.1"/>
    <property type="molecule type" value="Genomic_DNA"/>
</dbReference>
<sequence length="215" mass="24372">MLRSKPAPLRLNGIASLTKSKFYETPSPLVHTPAPYSPLTPSELVANAVLVERQSPSSPWNRNIESHSPWLSGRCSSLNSQTRLLLPKTTKSSIRSKGNDSQDVSRQTSRTNSIQQSERNSFCSMSDMNDGIHYEAILSESTPKKLSFFDSDKQTSKGFRSTMKDVFTKVKHHFSPGSKAFVPLTDRKRERLKQNIHHMGLTDFQGWEHHLCEWI</sequence>